<evidence type="ECO:0000256" key="6">
    <source>
        <dbReference type="ARBA" id="ARBA00022737"/>
    </source>
</evidence>
<dbReference type="FunFam" id="1.10.510.10:FF:000129">
    <property type="entry name" value="cysteine-rich receptor-like protein kinase 10"/>
    <property type="match status" value="1"/>
</dbReference>
<evidence type="ECO:0000256" key="18">
    <source>
        <dbReference type="SAM" id="SignalP"/>
    </source>
</evidence>
<keyword evidence="12" id="KW-0675">Receptor</keyword>
<dbReference type="PANTHER" id="PTHR27002">
    <property type="entry name" value="RECEPTOR-LIKE SERINE/THREONINE-PROTEIN KINASE SD1-8"/>
    <property type="match status" value="1"/>
</dbReference>
<dbReference type="InterPro" id="IPR011009">
    <property type="entry name" value="Kinase-like_dom_sf"/>
</dbReference>
<dbReference type="SMART" id="SM00220">
    <property type="entry name" value="S_TKc"/>
    <property type="match status" value="1"/>
</dbReference>
<keyword evidence="3" id="KW-0808">Transferase</keyword>
<evidence type="ECO:0000256" key="3">
    <source>
        <dbReference type="ARBA" id="ARBA00022679"/>
    </source>
</evidence>
<dbReference type="Pfam" id="PF07714">
    <property type="entry name" value="PK_Tyr_Ser-Thr"/>
    <property type="match status" value="1"/>
</dbReference>
<keyword evidence="10 17" id="KW-1133">Transmembrane helix</keyword>
<evidence type="ECO:0000256" key="12">
    <source>
        <dbReference type="ARBA" id="ARBA00023170"/>
    </source>
</evidence>
<dbReference type="PROSITE" id="PS00108">
    <property type="entry name" value="PROTEIN_KINASE_ST"/>
    <property type="match status" value="1"/>
</dbReference>
<keyword evidence="5 18" id="KW-0732">Signal</keyword>
<evidence type="ECO:0000256" key="7">
    <source>
        <dbReference type="ARBA" id="ARBA00022741"/>
    </source>
</evidence>
<dbReference type="GO" id="GO:0005524">
    <property type="term" value="F:ATP binding"/>
    <property type="evidence" value="ECO:0007669"/>
    <property type="project" value="UniProtKB-UniRule"/>
</dbReference>
<evidence type="ECO:0000256" key="10">
    <source>
        <dbReference type="ARBA" id="ARBA00022989"/>
    </source>
</evidence>
<dbReference type="SUPFAM" id="SSF56112">
    <property type="entry name" value="Protein kinase-like (PK-like)"/>
    <property type="match status" value="1"/>
</dbReference>
<evidence type="ECO:0000256" key="11">
    <source>
        <dbReference type="ARBA" id="ARBA00023136"/>
    </source>
</evidence>
<evidence type="ECO:0000259" key="19">
    <source>
        <dbReference type="PROSITE" id="PS50011"/>
    </source>
</evidence>
<dbReference type="GO" id="GO:0004674">
    <property type="term" value="F:protein serine/threonine kinase activity"/>
    <property type="evidence" value="ECO:0007669"/>
    <property type="project" value="UniProtKB-KW"/>
</dbReference>
<dbReference type="EMBL" id="LRBV02000004">
    <property type="status" value="NOT_ANNOTATED_CDS"/>
    <property type="molecule type" value="Genomic_DNA"/>
</dbReference>
<keyword evidence="11 17" id="KW-0472">Membrane</keyword>
<comment type="catalytic activity">
    <reaction evidence="14">
        <text>L-seryl-[protein] + ATP = O-phospho-L-seryl-[protein] + ADP + H(+)</text>
        <dbReference type="Rhea" id="RHEA:17989"/>
        <dbReference type="Rhea" id="RHEA-COMP:9863"/>
        <dbReference type="Rhea" id="RHEA-COMP:11604"/>
        <dbReference type="ChEBI" id="CHEBI:15378"/>
        <dbReference type="ChEBI" id="CHEBI:29999"/>
        <dbReference type="ChEBI" id="CHEBI:30616"/>
        <dbReference type="ChEBI" id="CHEBI:83421"/>
        <dbReference type="ChEBI" id="CHEBI:456216"/>
    </reaction>
</comment>
<dbReference type="InterPro" id="IPR000719">
    <property type="entry name" value="Prot_kinase_dom"/>
</dbReference>
<evidence type="ECO:0008006" key="23">
    <source>
        <dbReference type="Google" id="ProtNLM"/>
    </source>
</evidence>
<evidence type="ECO:0000313" key="21">
    <source>
        <dbReference type="EnsemblPlants" id="QL04p093418:mrna"/>
    </source>
</evidence>
<evidence type="ECO:0000256" key="13">
    <source>
        <dbReference type="ARBA" id="ARBA00023180"/>
    </source>
</evidence>
<evidence type="ECO:0000256" key="17">
    <source>
        <dbReference type="SAM" id="Phobius"/>
    </source>
</evidence>
<dbReference type="Gramene" id="QL04p093418:mrna">
    <property type="protein sequence ID" value="QL04p093418:mrna"/>
    <property type="gene ID" value="QL04p093418"/>
</dbReference>
<keyword evidence="22" id="KW-1185">Reference proteome</keyword>
<dbReference type="Pfam" id="PF01657">
    <property type="entry name" value="Stress-antifung"/>
    <property type="match status" value="2"/>
</dbReference>
<reference evidence="21 22" key="1">
    <citation type="journal article" date="2016" name="G3 (Bethesda)">
        <title>First Draft Assembly and Annotation of the Genome of a California Endemic Oak Quercus lobata Nee (Fagaceae).</title>
        <authorList>
            <person name="Sork V.L."/>
            <person name="Fitz-Gibbon S.T."/>
            <person name="Puiu D."/>
            <person name="Crepeau M."/>
            <person name="Gugger P.F."/>
            <person name="Sherman R."/>
            <person name="Stevens K."/>
            <person name="Langley C.H."/>
            <person name="Pellegrini M."/>
            <person name="Salzberg S.L."/>
        </authorList>
    </citation>
    <scope>NUCLEOTIDE SEQUENCE [LARGE SCALE GENOMIC DNA]</scope>
    <source>
        <strain evidence="21 22">cv. SW786</strain>
    </source>
</reference>
<organism evidence="21 22">
    <name type="scientific">Quercus lobata</name>
    <name type="common">Valley oak</name>
    <dbReference type="NCBI Taxonomy" id="97700"/>
    <lineage>
        <taxon>Eukaryota</taxon>
        <taxon>Viridiplantae</taxon>
        <taxon>Streptophyta</taxon>
        <taxon>Embryophyta</taxon>
        <taxon>Tracheophyta</taxon>
        <taxon>Spermatophyta</taxon>
        <taxon>Magnoliopsida</taxon>
        <taxon>eudicotyledons</taxon>
        <taxon>Gunneridae</taxon>
        <taxon>Pentapetalae</taxon>
        <taxon>rosids</taxon>
        <taxon>fabids</taxon>
        <taxon>Fagales</taxon>
        <taxon>Fagaceae</taxon>
        <taxon>Quercus</taxon>
    </lineage>
</organism>
<dbReference type="PROSITE" id="PS51473">
    <property type="entry name" value="GNK2"/>
    <property type="match status" value="2"/>
</dbReference>
<evidence type="ECO:0000256" key="14">
    <source>
        <dbReference type="ARBA" id="ARBA00047558"/>
    </source>
</evidence>
<evidence type="ECO:0000256" key="5">
    <source>
        <dbReference type="ARBA" id="ARBA00022729"/>
    </source>
</evidence>
<keyword evidence="9 16" id="KW-0067">ATP-binding</keyword>
<proteinExistence type="predicted"/>
<keyword evidence="13" id="KW-0325">Glycoprotein</keyword>
<dbReference type="Gene3D" id="3.30.430.20">
    <property type="entry name" value="Gnk2 domain, C-X8-C-X2-C motif"/>
    <property type="match status" value="2"/>
</dbReference>
<dbReference type="PROSITE" id="PS50011">
    <property type="entry name" value="PROTEIN_KINASE_DOM"/>
    <property type="match status" value="1"/>
</dbReference>
<comment type="subcellular location">
    <subcellularLocation>
        <location evidence="1">Membrane</location>
        <topology evidence="1">Single-pass membrane protein</topology>
    </subcellularLocation>
</comment>
<evidence type="ECO:0000256" key="8">
    <source>
        <dbReference type="ARBA" id="ARBA00022777"/>
    </source>
</evidence>
<dbReference type="InterPro" id="IPR002902">
    <property type="entry name" value="GNK2"/>
</dbReference>
<evidence type="ECO:0000256" key="2">
    <source>
        <dbReference type="ARBA" id="ARBA00022527"/>
    </source>
</evidence>
<evidence type="ECO:0000256" key="9">
    <source>
        <dbReference type="ARBA" id="ARBA00022840"/>
    </source>
</evidence>
<dbReference type="PROSITE" id="PS00107">
    <property type="entry name" value="PROTEIN_KINASE_ATP"/>
    <property type="match status" value="1"/>
</dbReference>
<dbReference type="Proteomes" id="UP000594261">
    <property type="component" value="Chromosome 4"/>
</dbReference>
<dbReference type="Gene3D" id="1.10.510.10">
    <property type="entry name" value="Transferase(Phosphotransferase) domain 1"/>
    <property type="match status" value="1"/>
</dbReference>
<keyword evidence="4 17" id="KW-0812">Transmembrane</keyword>
<feature type="domain" description="Gnk2-homologous" evidence="20">
    <location>
        <begin position="136"/>
        <end position="244"/>
    </location>
</feature>
<feature type="binding site" evidence="16">
    <location>
        <position position="351"/>
    </location>
    <ligand>
        <name>ATP</name>
        <dbReference type="ChEBI" id="CHEBI:30616"/>
    </ligand>
</feature>
<dbReference type="OMA" id="YGFLKVW"/>
<evidence type="ECO:0000256" key="15">
    <source>
        <dbReference type="ARBA" id="ARBA00047951"/>
    </source>
</evidence>
<dbReference type="InterPro" id="IPR008271">
    <property type="entry name" value="Ser/Thr_kinase_AS"/>
</dbReference>
<dbReference type="InterPro" id="IPR038408">
    <property type="entry name" value="GNK2_sf"/>
</dbReference>
<evidence type="ECO:0000313" key="22">
    <source>
        <dbReference type="Proteomes" id="UP000594261"/>
    </source>
</evidence>
<dbReference type="FunCoup" id="A0A7N2LLC7">
    <property type="interactions" value="56"/>
</dbReference>
<evidence type="ECO:0000256" key="4">
    <source>
        <dbReference type="ARBA" id="ARBA00022692"/>
    </source>
</evidence>
<dbReference type="GO" id="GO:0006950">
    <property type="term" value="P:response to stress"/>
    <property type="evidence" value="ECO:0007669"/>
    <property type="project" value="UniProtKB-ARBA"/>
</dbReference>
<dbReference type="CDD" id="cd14066">
    <property type="entry name" value="STKc_IRAK"/>
    <property type="match status" value="1"/>
</dbReference>
<dbReference type="InterPro" id="IPR001245">
    <property type="entry name" value="Ser-Thr/Tyr_kinase_cat_dom"/>
</dbReference>
<feature type="domain" description="Protein kinase" evidence="19">
    <location>
        <begin position="323"/>
        <end position="598"/>
    </location>
</feature>
<keyword evidence="7 16" id="KW-0547">Nucleotide-binding</keyword>
<dbReference type="GO" id="GO:0005886">
    <property type="term" value="C:plasma membrane"/>
    <property type="evidence" value="ECO:0007669"/>
    <property type="project" value="TreeGrafter"/>
</dbReference>
<keyword evidence="2" id="KW-0723">Serine/threonine-protein kinase</keyword>
<dbReference type="CDD" id="cd23509">
    <property type="entry name" value="Gnk2-like"/>
    <property type="match status" value="2"/>
</dbReference>
<feature type="signal peptide" evidence="18">
    <location>
        <begin position="1"/>
        <end position="28"/>
    </location>
</feature>
<comment type="catalytic activity">
    <reaction evidence="15">
        <text>L-threonyl-[protein] + ATP = O-phospho-L-threonyl-[protein] + ADP + H(+)</text>
        <dbReference type="Rhea" id="RHEA:46608"/>
        <dbReference type="Rhea" id="RHEA-COMP:11060"/>
        <dbReference type="Rhea" id="RHEA-COMP:11605"/>
        <dbReference type="ChEBI" id="CHEBI:15378"/>
        <dbReference type="ChEBI" id="CHEBI:30013"/>
        <dbReference type="ChEBI" id="CHEBI:30616"/>
        <dbReference type="ChEBI" id="CHEBI:61977"/>
        <dbReference type="ChEBI" id="CHEBI:456216"/>
    </reaction>
</comment>
<feature type="chain" id="PRO_5029483114" description="Cysteine-rich receptor-like protein kinase 29" evidence="18">
    <location>
        <begin position="29"/>
        <end position="641"/>
    </location>
</feature>
<name>A0A7N2LLC7_QUELO</name>
<dbReference type="PANTHER" id="PTHR27002:SF1073">
    <property type="entry name" value="CYSTEINE-RICH RECEPTOR-LIKE PROTEIN KINASE 29"/>
    <property type="match status" value="1"/>
</dbReference>
<dbReference type="InterPro" id="IPR017441">
    <property type="entry name" value="Protein_kinase_ATP_BS"/>
</dbReference>
<reference evidence="21" key="2">
    <citation type="submission" date="2021-01" db="UniProtKB">
        <authorList>
            <consortium name="EnsemblPlants"/>
        </authorList>
    </citation>
    <scope>IDENTIFICATION</scope>
</reference>
<dbReference type="AlphaFoldDB" id="A0A7N2LLC7"/>
<dbReference type="Gene3D" id="3.30.200.20">
    <property type="entry name" value="Phosphorylase Kinase, domain 1"/>
    <property type="match status" value="1"/>
</dbReference>
<keyword evidence="8" id="KW-0418">Kinase</keyword>
<evidence type="ECO:0000256" key="1">
    <source>
        <dbReference type="ARBA" id="ARBA00004167"/>
    </source>
</evidence>
<dbReference type="EnsemblPlants" id="QL04p093418:mrna">
    <property type="protein sequence ID" value="QL04p093418:mrna"/>
    <property type="gene ID" value="QL04p093418"/>
</dbReference>
<keyword evidence="6" id="KW-0677">Repeat</keyword>
<evidence type="ECO:0000259" key="20">
    <source>
        <dbReference type="PROSITE" id="PS51473"/>
    </source>
</evidence>
<feature type="domain" description="Gnk2-homologous" evidence="20">
    <location>
        <begin position="30"/>
        <end position="130"/>
    </location>
</feature>
<feature type="transmembrane region" description="Helical" evidence="17">
    <location>
        <begin position="268"/>
        <end position="289"/>
    </location>
</feature>
<evidence type="ECO:0000256" key="16">
    <source>
        <dbReference type="PROSITE-ProRule" id="PRU10141"/>
    </source>
</evidence>
<accession>A0A7N2LLC7</accession>
<sequence length="641" mass="71718">MSLHNSQAFLLPSFVLFVLTSSISSLLSTEIYHKCTDGLGSNEPSNENYRSNLTTLLDSFSSKTFQNYTFDTSSNGGIYGLFLCRGDLSNINCQNCVKVASNFITSKCPLNRSAIVWNAGCMLRYSDFNFFGVSQTQPQVFLWNSQNETSPEEPNFDATSLMFDLVGKALETDMLYKSGEGFSVLKGANDPGYGLVQCTKDINITGCRNCLYDLMGIIANCCRTRKGFTIFAPSCNLRFEIFSFFETARALPSPPSGNGKERNSTRTIIIIVVPTVIAMILIISICFVLRARKPMDSFEMAQMTSVESLQFDFGTIRAATDNFSDANKLGRGGFGEVHRGRLFNGQEIAVKRLSRNSGQGDLEFKNEVLLVAKLQHRSLVRLLGFCLEGSERLLIYEFVPNTSLDHYIFDPIKRANLDWEMRYKIIRGIARGILYLHEDSRLRIIHRDLKAGNILLDAKMNPKIADFGMARMFVSDETEGNTNRIVGTYGYMAPEYAMFGQFSIKSDVFSFGVLILEIVSGQKNTSFHNGENMEYLLNYAWKNWREGTISNLIDPTLNNSPISEILRCIHIGLLCVQQNVDDRPNMTLVGLMMNSNTVALPVPTQPASFTRSNVILVTSLQPEIGSPVTNNEVSITELYPR</sequence>
<protein>
    <recommendedName>
        <fullName evidence="23">Cysteine-rich receptor-like protein kinase 29</fullName>
    </recommendedName>
</protein>
<dbReference type="FunFam" id="3.30.200.20:FF:000142">
    <property type="entry name" value="Cysteine-rich receptor-like protein kinase 10"/>
    <property type="match status" value="1"/>
</dbReference>
<dbReference type="InParanoid" id="A0A7N2LLC7"/>